<dbReference type="EMBL" id="JANSHE010000926">
    <property type="protein sequence ID" value="KAJ3005864.1"/>
    <property type="molecule type" value="Genomic_DNA"/>
</dbReference>
<organism evidence="1 2">
    <name type="scientific">Trametes sanguinea</name>
    <dbReference type="NCBI Taxonomy" id="158606"/>
    <lineage>
        <taxon>Eukaryota</taxon>
        <taxon>Fungi</taxon>
        <taxon>Dikarya</taxon>
        <taxon>Basidiomycota</taxon>
        <taxon>Agaricomycotina</taxon>
        <taxon>Agaricomycetes</taxon>
        <taxon>Polyporales</taxon>
        <taxon>Polyporaceae</taxon>
        <taxon>Trametes</taxon>
    </lineage>
</organism>
<reference evidence="1" key="1">
    <citation type="submission" date="2022-08" db="EMBL/GenBank/DDBJ databases">
        <title>Genome Sequence of Pycnoporus sanguineus.</title>
        <authorList>
            <person name="Buettner E."/>
        </authorList>
    </citation>
    <scope>NUCLEOTIDE SEQUENCE</scope>
    <source>
        <strain evidence="1">CG-C14</strain>
    </source>
</reference>
<dbReference type="Proteomes" id="UP001144978">
    <property type="component" value="Unassembled WGS sequence"/>
</dbReference>
<evidence type="ECO:0000313" key="1">
    <source>
        <dbReference type="EMBL" id="KAJ3005864.1"/>
    </source>
</evidence>
<sequence length="190" mass="20919">MLLSLDSLAEAVINSFFDPRQLLDEAFNALPNLQDVAFHLGFRKGIEKRRAVLPPPIEVLNVLGFDTDWKRMKAPARIQLLNALGSMRGSDIRCGGSRRSCQWTSATDPLQAGRSLTPTTTIWTFPTHEWRRRGPLPPHNLAGNPCRGLLGLWTRSQDGTSAASSTRAPLVKELKVAVAARRLAASAARR</sequence>
<accession>A0ACC1Q0B3</accession>
<gene>
    <name evidence="1" type="ORF">NUW54_g4155</name>
</gene>
<keyword evidence="2" id="KW-1185">Reference proteome</keyword>
<name>A0ACC1Q0B3_9APHY</name>
<evidence type="ECO:0000313" key="2">
    <source>
        <dbReference type="Proteomes" id="UP001144978"/>
    </source>
</evidence>
<protein>
    <submittedName>
        <fullName evidence="1">Uncharacterized protein</fullName>
    </submittedName>
</protein>
<proteinExistence type="predicted"/>
<comment type="caution">
    <text evidence="1">The sequence shown here is derived from an EMBL/GenBank/DDBJ whole genome shotgun (WGS) entry which is preliminary data.</text>
</comment>